<sequence>DKQFGAVYNDTGTFLSSVGVEPLLLEPVKATITVKGDAVTSVKVVDVFGVPTDKSVARTGNTFTIDGRYATYYYEIKRASDGEAPAVTGVFADSTSWTQGFRDALDPGQGRGMPIPQGASQLAPLTWHNVDRVRITFSQDVTVEDLALAVQGLSGAYGVGAPSYDAGTMTATWTLAEPIDQPDIVSLTLDDAKVYGSGGALDGEWTDGSSTFPSGNGSAGGDFVFTFAVRPGDVTGDGQTDALDIDATNAENTAGTDGPAYDF</sequence>
<organism evidence="1">
    <name type="scientific">marine sediment metagenome</name>
    <dbReference type="NCBI Taxonomy" id="412755"/>
    <lineage>
        <taxon>unclassified sequences</taxon>
        <taxon>metagenomes</taxon>
        <taxon>ecological metagenomes</taxon>
    </lineage>
</organism>
<reference evidence="1" key="1">
    <citation type="journal article" date="2014" name="Front. Microbiol.">
        <title>High frequency of phylogenetically diverse reductive dehalogenase-homologous genes in deep subseafloor sedimentary metagenomes.</title>
        <authorList>
            <person name="Kawai M."/>
            <person name="Futagami T."/>
            <person name="Toyoda A."/>
            <person name="Takaki Y."/>
            <person name="Nishi S."/>
            <person name="Hori S."/>
            <person name="Arai W."/>
            <person name="Tsubouchi T."/>
            <person name="Morono Y."/>
            <person name="Uchiyama I."/>
            <person name="Ito T."/>
            <person name="Fujiyama A."/>
            <person name="Inagaki F."/>
            <person name="Takami H."/>
        </authorList>
    </citation>
    <scope>NUCLEOTIDE SEQUENCE</scope>
    <source>
        <strain evidence="1">Expedition CK06-06</strain>
    </source>
</reference>
<feature type="non-terminal residue" evidence="1">
    <location>
        <position position="1"/>
    </location>
</feature>
<protein>
    <submittedName>
        <fullName evidence="1">Uncharacterized protein</fullName>
    </submittedName>
</protein>
<dbReference type="AlphaFoldDB" id="X0WJV3"/>
<feature type="non-terminal residue" evidence="1">
    <location>
        <position position="263"/>
    </location>
</feature>
<dbReference type="EMBL" id="BARS01030694">
    <property type="protein sequence ID" value="GAG24798.1"/>
    <property type="molecule type" value="Genomic_DNA"/>
</dbReference>
<evidence type="ECO:0000313" key="1">
    <source>
        <dbReference type="EMBL" id="GAG24798.1"/>
    </source>
</evidence>
<name>X0WJV3_9ZZZZ</name>
<gene>
    <name evidence="1" type="ORF">S01H1_47853</name>
</gene>
<comment type="caution">
    <text evidence="1">The sequence shown here is derived from an EMBL/GenBank/DDBJ whole genome shotgun (WGS) entry which is preliminary data.</text>
</comment>
<proteinExistence type="predicted"/>
<accession>X0WJV3</accession>